<evidence type="ECO:0000313" key="3">
    <source>
        <dbReference type="Proteomes" id="UP000324194"/>
    </source>
</evidence>
<accession>A0A5E4PIS3</accession>
<dbReference type="SUPFAM" id="SSF53474">
    <property type="entry name" value="alpha/beta-Hydrolases"/>
    <property type="match status" value="1"/>
</dbReference>
<dbReference type="Gene3D" id="3.40.50.1820">
    <property type="entry name" value="alpha/beta hydrolase"/>
    <property type="match status" value="1"/>
</dbReference>
<dbReference type="PRINTS" id="PR00111">
    <property type="entry name" value="ABHYDROLASE"/>
</dbReference>
<protein>
    <submittedName>
        <fullName evidence="2">AB hydrolase superfamily protein YdjP</fullName>
    </submittedName>
</protein>
<dbReference type="GO" id="GO:0016787">
    <property type="term" value="F:hydrolase activity"/>
    <property type="evidence" value="ECO:0007669"/>
    <property type="project" value="UniProtKB-KW"/>
</dbReference>
<dbReference type="KEGG" id="asip:AQUSIP_15020"/>
<dbReference type="PANTHER" id="PTHR43798">
    <property type="entry name" value="MONOACYLGLYCEROL LIPASE"/>
    <property type="match status" value="1"/>
</dbReference>
<name>A0A5E4PIS3_9COXI</name>
<sequence length="299" mass="32408">MRTCFSHFFASMTEWTRLLLILTVCLLYPAVNIAAEKPSVRSLQPEISYSTAGQGTPLILVHAFPADSRLWAPQIDGLKSSFRIITPDLQGFGHGKPAQGEAVTMSEHAQHIKKIMDELHIKKAILGGESMGGYVVLAFLSQYPDRVAGIILSNTRSTADSADVKAQREAAAQDVLTHGTEAFINSFMNKALSANASEQTRSTARAIFSGQTANGIASGLRGMALRGDTTHILSETSVPVLIITSDQDSAIPPRESEDMHARAKNSRLVTLSNSGHLSNLEQPGQWNKAVMDFYSIQNN</sequence>
<feature type="domain" description="AB hydrolase-1" evidence="1">
    <location>
        <begin position="57"/>
        <end position="282"/>
    </location>
</feature>
<keyword evidence="3" id="KW-1185">Reference proteome</keyword>
<evidence type="ECO:0000313" key="2">
    <source>
        <dbReference type="EMBL" id="VVC76196.1"/>
    </source>
</evidence>
<proteinExistence type="predicted"/>
<organism evidence="2 3">
    <name type="scientific">Aquicella siphonis</name>
    <dbReference type="NCBI Taxonomy" id="254247"/>
    <lineage>
        <taxon>Bacteria</taxon>
        <taxon>Pseudomonadati</taxon>
        <taxon>Pseudomonadota</taxon>
        <taxon>Gammaproteobacteria</taxon>
        <taxon>Legionellales</taxon>
        <taxon>Coxiellaceae</taxon>
        <taxon>Aquicella</taxon>
    </lineage>
</organism>
<keyword evidence="2" id="KW-0378">Hydrolase</keyword>
<reference evidence="2 3" key="1">
    <citation type="submission" date="2019-08" db="EMBL/GenBank/DDBJ databases">
        <authorList>
            <person name="Guy L."/>
        </authorList>
    </citation>
    <scope>NUCLEOTIDE SEQUENCE [LARGE SCALE GENOMIC DNA]</scope>
    <source>
        <strain evidence="2 3">SGT-108</strain>
    </source>
</reference>
<dbReference type="Pfam" id="PF00561">
    <property type="entry name" value="Abhydrolase_1"/>
    <property type="match status" value="1"/>
</dbReference>
<gene>
    <name evidence="2" type="primary">ydjP_2</name>
    <name evidence="2" type="ORF">AQUSIP_15020</name>
</gene>
<dbReference type="Proteomes" id="UP000324194">
    <property type="component" value="Chromosome 1"/>
</dbReference>
<dbReference type="InterPro" id="IPR000073">
    <property type="entry name" value="AB_hydrolase_1"/>
</dbReference>
<dbReference type="InterPro" id="IPR029058">
    <property type="entry name" value="AB_hydrolase_fold"/>
</dbReference>
<dbReference type="EMBL" id="LR699119">
    <property type="protein sequence ID" value="VVC76196.1"/>
    <property type="molecule type" value="Genomic_DNA"/>
</dbReference>
<dbReference type="RefSeq" id="WP_148339430.1">
    <property type="nucleotide sequence ID" value="NZ_LR699119.1"/>
</dbReference>
<dbReference type="InterPro" id="IPR050266">
    <property type="entry name" value="AB_hydrolase_sf"/>
</dbReference>
<dbReference type="OrthoDB" id="9779853at2"/>
<dbReference type="AlphaFoldDB" id="A0A5E4PIS3"/>
<evidence type="ECO:0000259" key="1">
    <source>
        <dbReference type="Pfam" id="PF00561"/>
    </source>
</evidence>